<evidence type="ECO:0000313" key="2">
    <source>
        <dbReference type="EMBL" id="KAA1066257.1"/>
    </source>
</evidence>
<feature type="compositionally biased region" description="Acidic residues" evidence="1">
    <location>
        <begin position="310"/>
        <end position="320"/>
    </location>
</feature>
<dbReference type="AlphaFoldDB" id="A0A5B0MA44"/>
<feature type="region of interest" description="Disordered" evidence="1">
    <location>
        <begin position="276"/>
        <end position="324"/>
    </location>
</feature>
<comment type="caution">
    <text evidence="3">The sequence shown here is derived from an EMBL/GenBank/DDBJ whole genome shotgun (WGS) entry which is preliminary data.</text>
</comment>
<accession>A0A5B0MA44</accession>
<proteinExistence type="predicted"/>
<dbReference type="EMBL" id="VDEP01000477">
    <property type="protein sequence ID" value="KAA1072734.1"/>
    <property type="molecule type" value="Genomic_DNA"/>
</dbReference>
<dbReference type="PANTHER" id="PTHR33069:SF3">
    <property type="entry name" value="DYNEIN HEAVY CHAIN TAIL DOMAIN-CONTAINING PROTEIN"/>
    <property type="match status" value="1"/>
</dbReference>
<dbReference type="Proteomes" id="UP000324748">
    <property type="component" value="Unassembled WGS sequence"/>
</dbReference>
<keyword evidence="4" id="KW-1185">Reference proteome</keyword>
<feature type="compositionally biased region" description="Polar residues" evidence="1">
    <location>
        <begin position="286"/>
        <end position="305"/>
    </location>
</feature>
<dbReference type="PANTHER" id="PTHR33069">
    <property type="entry name" value="CHROMOSOME 7, WHOLE GENOME SHOTGUN SEQUENCE-RELATED"/>
    <property type="match status" value="1"/>
</dbReference>
<protein>
    <submittedName>
        <fullName evidence="3">Uncharacterized protein</fullName>
    </submittedName>
</protein>
<evidence type="ECO:0000313" key="3">
    <source>
        <dbReference type="EMBL" id="KAA1072734.1"/>
    </source>
</evidence>
<dbReference type="EMBL" id="VSWC01000196">
    <property type="protein sequence ID" value="KAA1066257.1"/>
    <property type="molecule type" value="Genomic_DNA"/>
</dbReference>
<organism evidence="3 5">
    <name type="scientific">Puccinia graminis f. sp. tritici</name>
    <dbReference type="NCBI Taxonomy" id="56615"/>
    <lineage>
        <taxon>Eukaryota</taxon>
        <taxon>Fungi</taxon>
        <taxon>Dikarya</taxon>
        <taxon>Basidiomycota</taxon>
        <taxon>Pucciniomycotina</taxon>
        <taxon>Pucciniomycetes</taxon>
        <taxon>Pucciniales</taxon>
        <taxon>Pucciniaceae</taxon>
        <taxon>Puccinia</taxon>
    </lineage>
</organism>
<dbReference type="Proteomes" id="UP000325313">
    <property type="component" value="Unassembled WGS sequence"/>
</dbReference>
<evidence type="ECO:0000256" key="1">
    <source>
        <dbReference type="SAM" id="MobiDB-lite"/>
    </source>
</evidence>
<dbReference type="OrthoDB" id="10290882at2759"/>
<reference evidence="4 5" key="1">
    <citation type="submission" date="2019-05" db="EMBL/GenBank/DDBJ databases">
        <title>Emergence of the Ug99 lineage of the wheat stem rust pathogen through somatic hybridization.</title>
        <authorList>
            <person name="Li F."/>
            <person name="Upadhyaya N.M."/>
            <person name="Sperschneider J."/>
            <person name="Matny O."/>
            <person name="Nguyen-Phuc H."/>
            <person name="Mago R."/>
            <person name="Raley C."/>
            <person name="Miller M.E."/>
            <person name="Silverstein K.A.T."/>
            <person name="Henningsen E."/>
            <person name="Hirsch C.D."/>
            <person name="Visser B."/>
            <person name="Pretorius Z.A."/>
            <person name="Steffenson B.J."/>
            <person name="Schwessinger B."/>
            <person name="Dodds P.N."/>
            <person name="Figueroa M."/>
        </authorList>
    </citation>
    <scope>NUCLEOTIDE SEQUENCE [LARGE SCALE GENOMIC DNA]</scope>
    <source>
        <strain evidence="2">21-0</strain>
        <strain evidence="3 5">Ug99</strain>
    </source>
</reference>
<gene>
    <name evidence="2" type="ORF">PGT21_026640</name>
    <name evidence="3" type="ORF">PGTUg99_024269</name>
</gene>
<evidence type="ECO:0000313" key="5">
    <source>
        <dbReference type="Proteomes" id="UP000325313"/>
    </source>
</evidence>
<sequence length="485" mass="55397">MSDYEPSPSETIDQIIQGLNSSIERWDYKDHLAPIRRPPLYADDATWEHDNIRALRREAMSTDEVDDRKALLLQLQTCFLPSLKQQLADLLKSLDLADLSKDPKPNLLDILETVSRLAQTFKQINAFLYSIAGIATCSSQAHKEYDHDYGSVKEFRCHSLIEKINHLMSEHIWVLFKRHIPYILLPSKDHPTRLNDRSDLITHGGKLIEGIARSSDYIDTIIKLSKRSDFNILQDKWRGKSNNLNCLLKRIAVRINPTTEEERLLIDAGLPEIPSTSKAIADDNHSTNTDPAEIDSNLNNHQGTGSDTDSSIDQEDDESDTSCSTCSSEESFLRSLLIKLAQSAIPLIKLVRILFNKLSNPISQVPFTIGLKMSSMDIELVQGELSSLDCSIHNILNDLLYMYDCEGIMDELKSIKMLRERLWRYFDSSLVLLCFYLVPSTGIELELPISGNHSKTWFLKLREQFYLATKVFDKALYEFEQEIEL</sequence>
<evidence type="ECO:0000313" key="4">
    <source>
        <dbReference type="Proteomes" id="UP000324748"/>
    </source>
</evidence>
<name>A0A5B0MA44_PUCGR</name>